<sequence length="655" mass="75365">MAQRTVASTTTSSDILEENDDISYEDCIDIEAAESEKDNEIVCLRPTDQSKWLVTAGNAYEQQWNKATKEDDTELAHSNDVFVISILGGTAVGKSFISQHFFGENEKKPQTVEDSDLLSSTTGNINCFECTKMTEVMCKTLVLDYEGENGTSKPLMLRARRWKEKLQLSDFKNLLAKRSEAVSEYFPKIAYILSNIVIFVAKFEFVDSHYLTRCCEFAQRANQGVSQVPISPVLIIIENKCSLTKKFGINEVTNEFFTINQHSQKLVELKKYFSQIYCIRLPPVGTFQKVKGKLIEGEKIFNEQITELKQKFSDIYTEHRKRLITHPQWLFLLERVLEIVSHGHSVSMHNLLAEITETGEEYEQIAKKLFLSIYSQKSVHSVSWYKNCRLFAMKVLARSLAVKFLKQEDIISRRVIHDQCAEKLVILWKILDEFTPCEAAYPNHRALGTSTPITCFQHKGAHSKHRTSELFGGNRFLTFLGQTLFSVVWEGNFESSEPETPSESVFDQFTSMTMDYLKSLKESKEARYVSLKNLLEEYRVEEKMIGALPARMCPCCLEKRLFGRFPIRRIVLYERTPFCRRCTNEIDELSWAEPFKTESNKEHCVRCKTAKRDHCLLPCGHRGFCLECATRIQTESGVCLKCNRKVESVLKVQDI</sequence>
<feature type="domain" description="RING-type" evidence="4">
    <location>
        <begin position="604"/>
        <end position="643"/>
    </location>
</feature>
<evidence type="ECO:0000256" key="3">
    <source>
        <dbReference type="PROSITE-ProRule" id="PRU00175"/>
    </source>
</evidence>
<dbReference type="Pfam" id="PF13920">
    <property type="entry name" value="zf-C3HC4_3"/>
    <property type="match status" value="1"/>
</dbReference>
<organism evidence="5 6">
    <name type="scientific">Rotaria magnacalcarata</name>
    <dbReference type="NCBI Taxonomy" id="392030"/>
    <lineage>
        <taxon>Eukaryota</taxon>
        <taxon>Metazoa</taxon>
        <taxon>Spiralia</taxon>
        <taxon>Gnathifera</taxon>
        <taxon>Rotifera</taxon>
        <taxon>Eurotatoria</taxon>
        <taxon>Bdelloidea</taxon>
        <taxon>Philodinida</taxon>
        <taxon>Philodinidae</taxon>
        <taxon>Rotaria</taxon>
    </lineage>
</organism>
<dbReference type="Gene3D" id="3.30.40.10">
    <property type="entry name" value="Zinc/RING finger domain, C3HC4 (zinc finger)"/>
    <property type="match status" value="1"/>
</dbReference>
<dbReference type="Proteomes" id="UP000663834">
    <property type="component" value="Unassembled WGS sequence"/>
</dbReference>
<evidence type="ECO:0000313" key="5">
    <source>
        <dbReference type="EMBL" id="CAF1677683.1"/>
    </source>
</evidence>
<accession>A0A816GSH6</accession>
<dbReference type="EMBL" id="CAJNOW010020143">
    <property type="protein sequence ID" value="CAF1677683.1"/>
    <property type="molecule type" value="Genomic_DNA"/>
</dbReference>
<name>A0A816GSH6_9BILA</name>
<keyword evidence="2" id="KW-0862">Zinc</keyword>
<dbReference type="InterPro" id="IPR013083">
    <property type="entry name" value="Znf_RING/FYVE/PHD"/>
</dbReference>
<dbReference type="GO" id="GO:0008270">
    <property type="term" value="F:zinc ion binding"/>
    <property type="evidence" value="ECO:0007669"/>
    <property type="project" value="UniProtKB-KW"/>
</dbReference>
<keyword evidence="1 3" id="KW-0479">Metal-binding</keyword>
<dbReference type="OrthoDB" id="66726at2759"/>
<gene>
    <name evidence="5" type="ORF">KQP761_LOCUS35783</name>
</gene>
<reference evidence="5" key="1">
    <citation type="submission" date="2021-02" db="EMBL/GenBank/DDBJ databases">
        <authorList>
            <person name="Nowell W R."/>
        </authorList>
    </citation>
    <scope>NUCLEOTIDE SEQUENCE</scope>
</reference>
<keyword evidence="1 3" id="KW-0863">Zinc-finger</keyword>
<protein>
    <recommendedName>
        <fullName evidence="4">RING-type domain-containing protein</fullName>
    </recommendedName>
</protein>
<dbReference type="PROSITE" id="PS50089">
    <property type="entry name" value="ZF_RING_2"/>
    <property type="match status" value="1"/>
</dbReference>
<comment type="caution">
    <text evidence="5">The sequence shown here is derived from an EMBL/GenBank/DDBJ whole genome shotgun (WGS) entry which is preliminary data.</text>
</comment>
<evidence type="ECO:0000256" key="1">
    <source>
        <dbReference type="ARBA" id="ARBA00022771"/>
    </source>
</evidence>
<dbReference type="Gene3D" id="3.40.50.300">
    <property type="entry name" value="P-loop containing nucleotide triphosphate hydrolases"/>
    <property type="match status" value="1"/>
</dbReference>
<evidence type="ECO:0000313" key="6">
    <source>
        <dbReference type="Proteomes" id="UP000663834"/>
    </source>
</evidence>
<dbReference type="AlphaFoldDB" id="A0A816GSH6"/>
<evidence type="ECO:0000259" key="4">
    <source>
        <dbReference type="PROSITE" id="PS50089"/>
    </source>
</evidence>
<dbReference type="InterPro" id="IPR001841">
    <property type="entry name" value="Znf_RING"/>
</dbReference>
<proteinExistence type="predicted"/>
<dbReference type="InterPro" id="IPR027417">
    <property type="entry name" value="P-loop_NTPase"/>
</dbReference>
<evidence type="ECO:0000256" key="2">
    <source>
        <dbReference type="ARBA" id="ARBA00022833"/>
    </source>
</evidence>